<evidence type="ECO:0000313" key="3">
    <source>
        <dbReference type="EMBL" id="KIE13214.1"/>
    </source>
</evidence>
<dbReference type="InterPro" id="IPR027417">
    <property type="entry name" value="P-loop_NTPase"/>
</dbReference>
<dbReference type="Pfam" id="PF14516">
    <property type="entry name" value="AAA_35"/>
    <property type="match status" value="1"/>
</dbReference>
<dbReference type="Pfam" id="PF26355">
    <property type="entry name" value="HTH_VMAP-M9"/>
    <property type="match status" value="1"/>
</dbReference>
<dbReference type="EMBL" id="JHEG02000019">
    <property type="protein sequence ID" value="KIE13214.1"/>
    <property type="molecule type" value="Genomic_DNA"/>
</dbReference>
<keyword evidence="4" id="KW-1185">Reference proteome</keyword>
<dbReference type="Gene3D" id="3.40.50.300">
    <property type="entry name" value="P-loop containing nucleotide triphosphate hydrolases"/>
    <property type="match status" value="1"/>
</dbReference>
<feature type="domain" description="vWA-MoxR associated protein N-terminal HTH" evidence="1">
    <location>
        <begin position="15"/>
        <end position="78"/>
    </location>
</feature>
<dbReference type="STRING" id="1479485.DA73_0207490"/>
<protein>
    <recommendedName>
        <fullName evidence="1">vWA-MoxR associated protein N-terminal HTH domain-containing protein</fullName>
    </recommendedName>
</protein>
<dbReference type="InterPro" id="IPR058651">
    <property type="entry name" value="HTH_VMAP-M9"/>
</dbReference>
<proteinExistence type="predicted"/>
<dbReference type="SUPFAM" id="SSF52540">
    <property type="entry name" value="P-loop containing nucleoside triphosphate hydrolases"/>
    <property type="match status" value="1"/>
</dbReference>
<organism evidence="3">
    <name type="scientific">Tolypothrix bouteillei VB521301</name>
    <dbReference type="NCBI Taxonomy" id="1479485"/>
    <lineage>
        <taxon>Bacteria</taxon>
        <taxon>Bacillati</taxon>
        <taxon>Cyanobacteriota</taxon>
        <taxon>Cyanophyceae</taxon>
        <taxon>Nostocales</taxon>
        <taxon>Tolypothrichaceae</taxon>
        <taxon>Tolypothrix</taxon>
    </lineage>
</organism>
<dbReference type="RefSeq" id="WP_038088666.1">
    <property type="nucleotide sequence ID" value="NZ_JHEG04000001.1"/>
</dbReference>
<evidence type="ECO:0000259" key="1">
    <source>
        <dbReference type="Pfam" id="PF26355"/>
    </source>
</evidence>
<comment type="caution">
    <text evidence="3">The sequence shown here is derived from an EMBL/GenBank/DDBJ whole genome shotgun (WGS) entry which is preliminary data.</text>
</comment>
<accession>A0A0C1R6G9</accession>
<dbReference type="OrthoDB" id="5522963at2"/>
<reference evidence="2" key="2">
    <citation type="submission" date="2019-11" db="EMBL/GenBank/DDBJ databases">
        <title>Improved Assembly of Tolypothrix boutellei genome.</title>
        <authorList>
            <person name="Sarangi A.N."/>
            <person name="Mukherjee M."/>
            <person name="Ghosh S."/>
            <person name="Singh D."/>
            <person name="Das A."/>
            <person name="Kant S."/>
            <person name="Prusty A."/>
            <person name="Tripathy S."/>
        </authorList>
    </citation>
    <scope>NUCLEOTIDE SEQUENCE</scope>
    <source>
        <strain evidence="2">VB521301</strain>
    </source>
</reference>
<reference evidence="3" key="1">
    <citation type="journal article" date="2015" name="Genome Announc.">
        <title>Draft Genome Sequence of Tolypothrix boutellei Strain VB521301.</title>
        <authorList>
            <person name="Chandrababunaidu M.M."/>
            <person name="Singh D."/>
            <person name="Sen D."/>
            <person name="Bhan S."/>
            <person name="Das S."/>
            <person name="Gupta A."/>
            <person name="Adhikary S.P."/>
            <person name="Tripathy S."/>
        </authorList>
    </citation>
    <scope>NUCLEOTIDE SEQUENCE</scope>
    <source>
        <strain evidence="3">VB521301</strain>
    </source>
</reference>
<evidence type="ECO:0000313" key="4">
    <source>
        <dbReference type="Proteomes" id="UP000029738"/>
    </source>
</evidence>
<name>A0A0C1R6G9_9CYAN</name>
<dbReference type="EMBL" id="JHEG04000001">
    <property type="protein sequence ID" value="KAF3887812.1"/>
    <property type="molecule type" value="Genomic_DNA"/>
</dbReference>
<gene>
    <name evidence="3" type="ORF">DA73_0207490</name>
    <name evidence="2" type="ORF">DA73_0400021665</name>
</gene>
<dbReference type="AlphaFoldDB" id="A0A0C1R6G9"/>
<evidence type="ECO:0000313" key="2">
    <source>
        <dbReference type="EMBL" id="KAF3887812.1"/>
    </source>
</evidence>
<dbReference type="Proteomes" id="UP000029738">
    <property type="component" value="Unassembled WGS sequence"/>
</dbReference>
<sequence>MNVDELVDLLKVSLPDSLTPLQELVLRYSWEGKTYASMAEETNYVKEYLGRTASDLWSVLSDYWKEPINKNNLRLLFESRQLTKTQQQFIGQHRSQSTPPLLEFPGAPVSADSPFYVVRPPIEELACEEVTKPGSIICIKAPWKMGKTSLMLKIFSYSELQEYRTVNIDFQQADKSVLANSDKFFRWFSMNVSRQLMLDPQLDDYWDEDMGSKVSCTIYFQGHLLKQMQTPLVLGLNEVNILFEYPDIAEDFLSLLRSWYEQAKVIKIWQKLRLVLAYSTEIYIPLHLNQSPFNVGLPLKLPQFTSEQVSALAQRHQLSWSSTQTKQLMELVGGHPYLLRLAFYYLCRGDLTLKQVLREAPTESGIYSSHLRRLLSVLKFDSVLEQAFQQVIAVEESVKLTSLITYKLDSLGLVNINGDSVTPSCELYRLYFKNQLLQN</sequence>